<keyword evidence="10" id="KW-1185">Reference proteome</keyword>
<sequence>MPPVRFGRRYIRLKGPVKLRIDAKSFAVTAILLGAALALAVFGLMIGSLRLGVPEVLAALFGDAAKMTRTVVVEWRLPRVLAAMVFGAALAVSGAIFQSLTRNPLGSPDIIGFTSGSYTGALIAMLVAGSTSFIGVASGALIGGLATAMLIYLLAFRKGTQGFRLIIVGVAISTILSSANAVLLLRSKAEVALTAAAWGVGSLNGISWEQSLPAMLTVLLLLVCAAAMGRPLRAMELGEDAAKAHGIRVERTRLALILIAVVLTAAPTAVAGPISFVALAAPQIALRLTKSARSFAPVAAMGAFIMLGADILAQRVVPGTLLPVGVVTLSLGGLYLTGVLFRQARSAS</sequence>
<protein>
    <submittedName>
        <fullName evidence="9">FecCD family ABC transporter permease</fullName>
    </submittedName>
</protein>
<evidence type="ECO:0000256" key="7">
    <source>
        <dbReference type="ARBA" id="ARBA00023136"/>
    </source>
</evidence>
<comment type="subcellular location">
    <subcellularLocation>
        <location evidence="1">Cell membrane</location>
        <topology evidence="1">Multi-pass membrane protein</topology>
    </subcellularLocation>
</comment>
<keyword evidence="4" id="KW-1003">Cell membrane</keyword>
<evidence type="ECO:0000256" key="8">
    <source>
        <dbReference type="SAM" id="Phobius"/>
    </source>
</evidence>
<dbReference type="SUPFAM" id="SSF81345">
    <property type="entry name" value="ABC transporter involved in vitamin B12 uptake, BtuC"/>
    <property type="match status" value="1"/>
</dbReference>
<name>A0ABW2FNG8_9BACL</name>
<evidence type="ECO:0000256" key="5">
    <source>
        <dbReference type="ARBA" id="ARBA00022692"/>
    </source>
</evidence>
<dbReference type="Proteomes" id="UP001596378">
    <property type="component" value="Unassembled WGS sequence"/>
</dbReference>
<feature type="transmembrane region" description="Helical" evidence="8">
    <location>
        <begin position="163"/>
        <end position="185"/>
    </location>
</feature>
<dbReference type="Gene3D" id="1.10.3470.10">
    <property type="entry name" value="ABC transporter involved in vitamin B12 uptake, BtuC"/>
    <property type="match status" value="1"/>
</dbReference>
<keyword evidence="3" id="KW-0813">Transport</keyword>
<evidence type="ECO:0000256" key="1">
    <source>
        <dbReference type="ARBA" id="ARBA00004651"/>
    </source>
</evidence>
<feature type="transmembrane region" description="Helical" evidence="8">
    <location>
        <begin position="254"/>
        <end position="282"/>
    </location>
</feature>
<evidence type="ECO:0000256" key="4">
    <source>
        <dbReference type="ARBA" id="ARBA00022475"/>
    </source>
</evidence>
<keyword evidence="7 8" id="KW-0472">Membrane</keyword>
<feature type="transmembrane region" description="Helical" evidence="8">
    <location>
        <begin position="294"/>
        <end position="313"/>
    </location>
</feature>
<feature type="transmembrane region" description="Helical" evidence="8">
    <location>
        <begin position="212"/>
        <end position="233"/>
    </location>
</feature>
<dbReference type="CDD" id="cd06550">
    <property type="entry name" value="TM_ABC_iron-siderophores_like"/>
    <property type="match status" value="1"/>
</dbReference>
<evidence type="ECO:0000256" key="3">
    <source>
        <dbReference type="ARBA" id="ARBA00022448"/>
    </source>
</evidence>
<proteinExistence type="inferred from homology"/>
<evidence type="ECO:0000256" key="2">
    <source>
        <dbReference type="ARBA" id="ARBA00007935"/>
    </source>
</evidence>
<dbReference type="InterPro" id="IPR000522">
    <property type="entry name" value="ABC_transptr_permease_BtuC"/>
</dbReference>
<feature type="transmembrane region" description="Helical" evidence="8">
    <location>
        <begin position="134"/>
        <end position="156"/>
    </location>
</feature>
<feature type="transmembrane region" description="Helical" evidence="8">
    <location>
        <begin position="80"/>
        <end position="98"/>
    </location>
</feature>
<comment type="caution">
    <text evidence="9">The sequence shown here is derived from an EMBL/GenBank/DDBJ whole genome shotgun (WGS) entry which is preliminary data.</text>
</comment>
<dbReference type="PANTHER" id="PTHR30472:SF24">
    <property type="entry name" value="FERRIC ENTEROBACTIN TRANSPORT SYSTEM PERMEASE PROTEIN FEPG"/>
    <property type="match status" value="1"/>
</dbReference>
<keyword evidence="6 8" id="KW-1133">Transmembrane helix</keyword>
<feature type="transmembrane region" description="Helical" evidence="8">
    <location>
        <begin position="320"/>
        <end position="341"/>
    </location>
</feature>
<comment type="similarity">
    <text evidence="2">Belongs to the binding-protein-dependent transport system permease family. FecCD subfamily.</text>
</comment>
<dbReference type="EMBL" id="JBHTAI010000035">
    <property type="protein sequence ID" value="MFC7153439.1"/>
    <property type="molecule type" value="Genomic_DNA"/>
</dbReference>
<evidence type="ECO:0000313" key="9">
    <source>
        <dbReference type="EMBL" id="MFC7153439.1"/>
    </source>
</evidence>
<dbReference type="InterPro" id="IPR037294">
    <property type="entry name" value="ABC_BtuC-like"/>
</dbReference>
<reference evidence="10" key="1">
    <citation type="journal article" date="2019" name="Int. J. Syst. Evol. Microbiol.">
        <title>The Global Catalogue of Microorganisms (GCM) 10K type strain sequencing project: providing services to taxonomists for standard genome sequencing and annotation.</title>
        <authorList>
            <consortium name="The Broad Institute Genomics Platform"/>
            <consortium name="The Broad Institute Genome Sequencing Center for Infectious Disease"/>
            <person name="Wu L."/>
            <person name="Ma J."/>
        </authorList>
    </citation>
    <scope>NUCLEOTIDE SEQUENCE [LARGE SCALE GENOMIC DNA]</scope>
    <source>
        <strain evidence="10">KCTC 12907</strain>
    </source>
</reference>
<evidence type="ECO:0000313" key="10">
    <source>
        <dbReference type="Proteomes" id="UP001596378"/>
    </source>
</evidence>
<accession>A0ABW2FNG8</accession>
<feature type="transmembrane region" description="Helical" evidence="8">
    <location>
        <begin position="21"/>
        <end position="46"/>
    </location>
</feature>
<dbReference type="PANTHER" id="PTHR30472">
    <property type="entry name" value="FERRIC ENTEROBACTIN TRANSPORT SYSTEM PERMEASE PROTEIN"/>
    <property type="match status" value="1"/>
</dbReference>
<organism evidence="9 10">
    <name type="scientific">Cohnella cellulosilytica</name>
    <dbReference type="NCBI Taxonomy" id="986710"/>
    <lineage>
        <taxon>Bacteria</taxon>
        <taxon>Bacillati</taxon>
        <taxon>Bacillota</taxon>
        <taxon>Bacilli</taxon>
        <taxon>Bacillales</taxon>
        <taxon>Paenibacillaceae</taxon>
        <taxon>Cohnella</taxon>
    </lineage>
</organism>
<keyword evidence="5 8" id="KW-0812">Transmembrane</keyword>
<feature type="transmembrane region" description="Helical" evidence="8">
    <location>
        <begin position="110"/>
        <end position="128"/>
    </location>
</feature>
<dbReference type="RefSeq" id="WP_378051993.1">
    <property type="nucleotide sequence ID" value="NZ_JBHMDN010000040.1"/>
</dbReference>
<gene>
    <name evidence="9" type="ORF">ACFQMJ_33355</name>
</gene>
<dbReference type="Pfam" id="PF01032">
    <property type="entry name" value="FecCD"/>
    <property type="match status" value="1"/>
</dbReference>
<evidence type="ECO:0000256" key="6">
    <source>
        <dbReference type="ARBA" id="ARBA00022989"/>
    </source>
</evidence>